<proteinExistence type="predicted"/>
<dbReference type="EnsemblMetazoa" id="Aqu2.1.32651_001">
    <property type="protein sequence ID" value="Aqu2.1.32651_001"/>
    <property type="gene ID" value="Aqu2.1.32651"/>
</dbReference>
<feature type="compositionally biased region" description="Low complexity" evidence="1">
    <location>
        <begin position="60"/>
        <end position="70"/>
    </location>
</feature>
<feature type="compositionally biased region" description="Pro residues" evidence="1">
    <location>
        <begin position="29"/>
        <end position="39"/>
    </location>
</feature>
<evidence type="ECO:0000256" key="1">
    <source>
        <dbReference type="SAM" id="MobiDB-lite"/>
    </source>
</evidence>
<feature type="region of interest" description="Disordered" evidence="1">
    <location>
        <begin position="1"/>
        <end position="74"/>
    </location>
</feature>
<reference evidence="2" key="1">
    <citation type="submission" date="2017-05" db="UniProtKB">
        <authorList>
            <consortium name="EnsemblMetazoa"/>
        </authorList>
    </citation>
    <scope>IDENTIFICATION</scope>
</reference>
<organism evidence="2">
    <name type="scientific">Amphimedon queenslandica</name>
    <name type="common">Sponge</name>
    <dbReference type="NCBI Taxonomy" id="400682"/>
    <lineage>
        <taxon>Eukaryota</taxon>
        <taxon>Metazoa</taxon>
        <taxon>Porifera</taxon>
        <taxon>Demospongiae</taxon>
        <taxon>Heteroscleromorpha</taxon>
        <taxon>Haplosclerida</taxon>
        <taxon>Niphatidae</taxon>
        <taxon>Amphimedon</taxon>
    </lineage>
</organism>
<protein>
    <submittedName>
        <fullName evidence="2">Uncharacterized protein</fullName>
    </submittedName>
</protein>
<dbReference type="InParanoid" id="A0A1X7UY76"/>
<sequence length="136" mass="12692">MHYNIQESAPEGGGAAPPPPLVKLSPNISIPPPNPPPVPGAGGNAPKVSSNPEGAGPEVVGGASVKSKSGGRYGRGGGVSVLVGGAWNIVGGAGSVGGGGSLPNENMSASCGRGGIAGACFGIGGGGRSGALETEV</sequence>
<name>A0A1X7UY76_AMPQE</name>
<dbReference type="AlphaFoldDB" id="A0A1X7UY76"/>
<accession>A0A1X7UY76</accession>
<evidence type="ECO:0000313" key="2">
    <source>
        <dbReference type="EnsemblMetazoa" id="Aqu2.1.32651_001"/>
    </source>
</evidence>